<feature type="domain" description="Ada DNA repair metal-binding" evidence="2">
    <location>
        <begin position="17"/>
        <end position="79"/>
    </location>
</feature>
<keyword evidence="1" id="KW-0010">Activator</keyword>
<gene>
    <name evidence="3" type="ORF">P3W24_15400</name>
</gene>
<evidence type="ECO:0000259" key="2">
    <source>
        <dbReference type="Pfam" id="PF02805"/>
    </source>
</evidence>
<dbReference type="InterPro" id="IPR004026">
    <property type="entry name" value="Ada_DNA_repair_Zn-bd"/>
</dbReference>
<evidence type="ECO:0000313" key="4">
    <source>
        <dbReference type="Proteomes" id="UP001528850"/>
    </source>
</evidence>
<evidence type="ECO:0000256" key="1">
    <source>
        <dbReference type="ARBA" id="ARBA00023159"/>
    </source>
</evidence>
<accession>A0ABT6BE64</accession>
<dbReference type="SUPFAM" id="SSF57884">
    <property type="entry name" value="Ada DNA repair protein, N-terminal domain (N-Ada 10)"/>
    <property type="match status" value="1"/>
</dbReference>
<evidence type="ECO:0000313" key="3">
    <source>
        <dbReference type="EMBL" id="MDF4026358.1"/>
    </source>
</evidence>
<dbReference type="EMBL" id="JARJJS010000004">
    <property type="protein sequence ID" value="MDF4026358.1"/>
    <property type="molecule type" value="Genomic_DNA"/>
</dbReference>
<protein>
    <submittedName>
        <fullName evidence="3">Ada metal-binding domain-containing protein</fullName>
    </submittedName>
</protein>
<dbReference type="InterPro" id="IPR035451">
    <property type="entry name" value="Ada-like_dom_sf"/>
</dbReference>
<proteinExistence type="predicted"/>
<name>A0ABT6BE64_9GAMM</name>
<reference evidence="3 4" key="1">
    <citation type="journal article" date="2024" name="Curr. Microbiol.">
        <title>Luteibacter sahnii sp. nov., A Novel Yellow-Colored Xanthomonadin Pigment Producing Probiotic Bacterium from Healthy Rice Seed Microbiome.</title>
        <authorList>
            <person name="Jaiswal G."/>
            <person name="Rana R."/>
            <person name="Nayak P.K."/>
            <person name="Chouhan R."/>
            <person name="Gandhi S.G."/>
            <person name="Patel H.K."/>
            <person name="Patil P.B."/>
        </authorList>
    </citation>
    <scope>NUCLEOTIDE SEQUENCE [LARGE SCALE GENOMIC DNA]</scope>
    <source>
        <strain evidence="3 4">PPL201</strain>
    </source>
</reference>
<comment type="caution">
    <text evidence="3">The sequence shown here is derived from an EMBL/GenBank/DDBJ whole genome shotgun (WGS) entry which is preliminary data.</text>
</comment>
<dbReference type="Pfam" id="PF02805">
    <property type="entry name" value="Ada_Zn_binding"/>
    <property type="match status" value="1"/>
</dbReference>
<sequence length="143" mass="16024">MLHPFPMLFDLPDHETLYRALLDRDTAYDGHVYAGVIPTGVFCRPSCPAPKPTLAHVRFHDSAAACLRAGLRPCLRCRPLDPVGQREPLVSALLRQLEDDPCRTWTNDDVAALGYEPSVVRRTFQRQLGIGFIEMARLRKVAG</sequence>
<dbReference type="Gene3D" id="3.40.10.10">
    <property type="entry name" value="DNA Methylphosphotriester Repair Domain"/>
    <property type="match status" value="1"/>
</dbReference>
<organism evidence="3 4">
    <name type="scientific">Luteibacter sahnii</name>
    <dbReference type="NCBI Taxonomy" id="3021977"/>
    <lineage>
        <taxon>Bacteria</taxon>
        <taxon>Pseudomonadati</taxon>
        <taxon>Pseudomonadota</taxon>
        <taxon>Gammaproteobacteria</taxon>
        <taxon>Lysobacterales</taxon>
        <taxon>Rhodanobacteraceae</taxon>
        <taxon>Luteibacter</taxon>
    </lineage>
</organism>
<keyword evidence="4" id="KW-1185">Reference proteome</keyword>
<dbReference type="Proteomes" id="UP001528850">
    <property type="component" value="Unassembled WGS sequence"/>
</dbReference>